<feature type="transmembrane region" description="Helical" evidence="1">
    <location>
        <begin position="16"/>
        <end position="35"/>
    </location>
</feature>
<reference evidence="2 3" key="1">
    <citation type="submission" date="2023-08" db="EMBL/GenBank/DDBJ databases">
        <authorList>
            <person name="Joshi A."/>
            <person name="Thite S."/>
        </authorList>
    </citation>
    <scope>NUCLEOTIDE SEQUENCE [LARGE SCALE GENOMIC DNA]</scope>
    <source>
        <strain evidence="2 3">AC40</strain>
    </source>
</reference>
<dbReference type="Proteomes" id="UP001231616">
    <property type="component" value="Unassembled WGS sequence"/>
</dbReference>
<dbReference type="RefSeq" id="WP_305891973.1">
    <property type="nucleotide sequence ID" value="NZ_JAUZVZ010000001.1"/>
</dbReference>
<proteinExistence type="predicted"/>
<keyword evidence="1" id="KW-0472">Membrane</keyword>
<evidence type="ECO:0000256" key="1">
    <source>
        <dbReference type="SAM" id="Phobius"/>
    </source>
</evidence>
<accession>A0ABT9GUH7</accession>
<feature type="transmembrane region" description="Helical" evidence="1">
    <location>
        <begin position="110"/>
        <end position="132"/>
    </location>
</feature>
<keyword evidence="1" id="KW-1133">Transmembrane helix</keyword>
<evidence type="ECO:0000313" key="2">
    <source>
        <dbReference type="EMBL" id="MDP4534706.1"/>
    </source>
</evidence>
<feature type="transmembrane region" description="Helical" evidence="1">
    <location>
        <begin position="138"/>
        <end position="158"/>
    </location>
</feature>
<comment type="caution">
    <text evidence="2">The sequence shown here is derived from an EMBL/GenBank/DDBJ whole genome shotgun (WGS) entry which is preliminary data.</text>
</comment>
<feature type="transmembrane region" description="Helical" evidence="1">
    <location>
        <begin position="179"/>
        <end position="198"/>
    </location>
</feature>
<name>A0ABT9GUH7_9GAMM</name>
<feature type="transmembrane region" description="Helical" evidence="1">
    <location>
        <begin position="71"/>
        <end position="89"/>
    </location>
</feature>
<sequence>MNLKEFTKIEYSEHRWDYFSFFILTILLCLASKLVELAQIDVLVSFLAGEEKGIAKEIREAPMEHFAPNTIAYSLVFLYIFTACIRICLGSEHPWLDIIKAKLIAPIIKFYKVLSRAMIGGLLGYAVVCIFYCEHMYALFFVLACFYPVLFIVVVNSFQTFLSPIEKLPFSDRGHMSRLVGFIMIFIIPIAVAILYYIELGLNALKA</sequence>
<evidence type="ECO:0000313" key="3">
    <source>
        <dbReference type="Proteomes" id="UP001231616"/>
    </source>
</evidence>
<dbReference type="EMBL" id="JAUZVZ010000001">
    <property type="protein sequence ID" value="MDP4534706.1"/>
    <property type="molecule type" value="Genomic_DNA"/>
</dbReference>
<gene>
    <name evidence="2" type="ORF">Q3O60_00670</name>
</gene>
<keyword evidence="3" id="KW-1185">Reference proteome</keyword>
<evidence type="ECO:0008006" key="4">
    <source>
        <dbReference type="Google" id="ProtNLM"/>
    </source>
</evidence>
<organism evidence="2 3">
    <name type="scientific">Alkalimonas collagenimarina</name>
    <dbReference type="NCBI Taxonomy" id="400390"/>
    <lineage>
        <taxon>Bacteria</taxon>
        <taxon>Pseudomonadati</taxon>
        <taxon>Pseudomonadota</taxon>
        <taxon>Gammaproteobacteria</taxon>
        <taxon>Alkalimonas</taxon>
    </lineage>
</organism>
<protein>
    <recommendedName>
        <fullName evidence="4">Yip1 domain-containing protein</fullName>
    </recommendedName>
</protein>
<keyword evidence="1" id="KW-0812">Transmembrane</keyword>